<feature type="compositionally biased region" description="Polar residues" evidence="7">
    <location>
        <begin position="1499"/>
        <end position="1512"/>
    </location>
</feature>
<feature type="compositionally biased region" description="Basic residues" evidence="7">
    <location>
        <begin position="1450"/>
        <end position="1459"/>
    </location>
</feature>
<dbReference type="GO" id="GO:0000723">
    <property type="term" value="P:telomere maintenance"/>
    <property type="evidence" value="ECO:0007669"/>
    <property type="project" value="TreeGrafter"/>
</dbReference>
<proteinExistence type="predicted"/>
<feature type="compositionally biased region" description="Basic and acidic residues" evidence="7">
    <location>
        <begin position="1195"/>
        <end position="1213"/>
    </location>
</feature>
<keyword evidence="4" id="KW-0779">Telomere</keyword>
<evidence type="ECO:0000313" key="9">
    <source>
        <dbReference type="EMBL" id="OBT98503.1"/>
    </source>
</evidence>
<dbReference type="Proteomes" id="UP000091956">
    <property type="component" value="Unassembled WGS sequence"/>
</dbReference>
<gene>
    <name evidence="9" type="ORF">VE01_03654</name>
</gene>
<organism evidence="9 10">
    <name type="scientific">Pseudogymnoascus verrucosus</name>
    <dbReference type="NCBI Taxonomy" id="342668"/>
    <lineage>
        <taxon>Eukaryota</taxon>
        <taxon>Fungi</taxon>
        <taxon>Dikarya</taxon>
        <taxon>Ascomycota</taxon>
        <taxon>Pezizomycotina</taxon>
        <taxon>Leotiomycetes</taxon>
        <taxon>Thelebolales</taxon>
        <taxon>Thelebolaceae</taxon>
        <taxon>Pseudogymnoascus</taxon>
    </lineage>
</organism>
<reference evidence="9 10" key="1">
    <citation type="submission" date="2016-03" db="EMBL/GenBank/DDBJ databases">
        <title>Comparative genomics of Pseudogymnoascus destructans, the fungus causing white-nose syndrome of bats.</title>
        <authorList>
            <person name="Palmer J.M."/>
            <person name="Drees K.P."/>
            <person name="Foster J.T."/>
            <person name="Lindner D.L."/>
        </authorList>
    </citation>
    <scope>NUCLEOTIDE SEQUENCE [LARGE SCALE GENOMIC DNA]</scope>
    <source>
        <strain evidence="9 10">UAMH 10579</strain>
    </source>
</reference>
<dbReference type="EMBL" id="KV460216">
    <property type="protein sequence ID" value="OBT98503.1"/>
    <property type="molecule type" value="Genomic_DNA"/>
</dbReference>
<dbReference type="GO" id="GO:0005634">
    <property type="term" value="C:nucleus"/>
    <property type="evidence" value="ECO:0007669"/>
    <property type="project" value="UniProtKB-SubCell"/>
</dbReference>
<feature type="compositionally biased region" description="Polar residues" evidence="7">
    <location>
        <begin position="1222"/>
        <end position="1233"/>
    </location>
</feature>
<feature type="region of interest" description="Disordered" evidence="7">
    <location>
        <begin position="1144"/>
        <end position="1343"/>
    </location>
</feature>
<dbReference type="OrthoDB" id="5399929at2759"/>
<dbReference type="PANTHER" id="PTHR22928:SF3">
    <property type="entry name" value="TELOMERE-ASSOCIATED PROTEIN RIF1"/>
    <property type="match status" value="1"/>
</dbReference>
<accession>A0A1B8GRQ2</accession>
<feature type="compositionally biased region" description="Polar residues" evidence="7">
    <location>
        <begin position="1607"/>
        <end position="1617"/>
    </location>
</feature>
<feature type="compositionally biased region" description="Basic and acidic residues" evidence="7">
    <location>
        <begin position="1685"/>
        <end position="1699"/>
    </location>
</feature>
<feature type="compositionally biased region" description="Polar residues" evidence="7">
    <location>
        <begin position="1279"/>
        <end position="1288"/>
    </location>
</feature>
<dbReference type="STRING" id="342668.A0A1B8GRQ2"/>
<evidence type="ECO:0000256" key="6">
    <source>
        <dbReference type="ARBA" id="ARBA00023306"/>
    </source>
</evidence>
<dbReference type="InterPro" id="IPR022031">
    <property type="entry name" value="Rif1_N"/>
</dbReference>
<evidence type="ECO:0000256" key="3">
    <source>
        <dbReference type="ARBA" id="ARBA00022454"/>
    </source>
</evidence>
<dbReference type="GeneID" id="28837040"/>
<evidence type="ECO:0000256" key="1">
    <source>
        <dbReference type="ARBA" id="ARBA00004123"/>
    </source>
</evidence>
<evidence type="ECO:0000313" key="10">
    <source>
        <dbReference type="Proteomes" id="UP000091956"/>
    </source>
</evidence>
<dbReference type="GO" id="GO:0140445">
    <property type="term" value="C:chromosome, telomeric repeat region"/>
    <property type="evidence" value="ECO:0007669"/>
    <property type="project" value="TreeGrafter"/>
</dbReference>
<feature type="region of interest" description="Disordered" evidence="7">
    <location>
        <begin position="1"/>
        <end position="79"/>
    </location>
</feature>
<feature type="region of interest" description="Disordered" evidence="7">
    <location>
        <begin position="106"/>
        <end position="126"/>
    </location>
</feature>
<dbReference type="PANTHER" id="PTHR22928">
    <property type="entry name" value="TELOMERE-ASSOCIATED PROTEIN RIF1"/>
    <property type="match status" value="1"/>
</dbReference>
<feature type="compositionally biased region" description="Low complexity" evidence="7">
    <location>
        <begin position="1471"/>
        <end position="1485"/>
    </location>
</feature>
<keyword evidence="5" id="KW-0539">Nucleus</keyword>
<evidence type="ECO:0000256" key="2">
    <source>
        <dbReference type="ARBA" id="ARBA00004574"/>
    </source>
</evidence>
<evidence type="ECO:0000256" key="5">
    <source>
        <dbReference type="ARBA" id="ARBA00023242"/>
    </source>
</evidence>
<feature type="compositionally biased region" description="Basic and acidic residues" evidence="7">
    <location>
        <begin position="1305"/>
        <end position="1318"/>
    </location>
</feature>
<evidence type="ECO:0000259" key="8">
    <source>
        <dbReference type="Pfam" id="PF12231"/>
    </source>
</evidence>
<feature type="compositionally biased region" description="Basic and acidic residues" evidence="7">
    <location>
        <begin position="1234"/>
        <end position="1244"/>
    </location>
</feature>
<feature type="compositionally biased region" description="Polar residues" evidence="7">
    <location>
        <begin position="1460"/>
        <end position="1470"/>
    </location>
</feature>
<evidence type="ECO:0000256" key="4">
    <source>
        <dbReference type="ARBA" id="ARBA00022895"/>
    </source>
</evidence>
<protein>
    <recommendedName>
        <fullName evidence="8">Telomere-associated protein Rif1 N-terminal domain-containing protein</fullName>
    </recommendedName>
</protein>
<evidence type="ECO:0000256" key="7">
    <source>
        <dbReference type="SAM" id="MobiDB-lite"/>
    </source>
</evidence>
<feature type="compositionally biased region" description="Low complexity" evidence="7">
    <location>
        <begin position="60"/>
        <end position="76"/>
    </location>
</feature>
<keyword evidence="3" id="KW-0158">Chromosome</keyword>
<sequence length="1881" mass="205506">MVLQAGAKRSLSLENLPPRPPTPPRDSEPVPAAEPRPRLLRRILSMGLGTKTPPNASPKSSAESTTTPSISTPSNRSLKKVGWSIVDEEEGVLNLSSSRLSNQILRSLPPSSDQKPPKSILKPYNGATIPLNRTSLSFDNKSIEPITDVGFAIMLESVAKQLAGGDRMSRVDAYMSLSGVLKATGNLPDPRALRDKMGLLAQFVQRDMTAQLPSGAADTVLINNALILLASLFWKTEPMPTDFSVFVLEHAIATFEDPQVSKDVAKHLMFVVGQQNFPPKIMTPDRAARVLKATHEIAEHVRGKSIVLGRLGIYRKLLKQAKPALVANNDWLKDMFEDMLVSVKEVRNPVIAFGFEAALQFGTQLKVSRAVVELFQAPHEKGGKYGNYYASRLNTAIQTKQDVPSVPQIWSVVTLSLRSRPSQLEHWEFMTPWFQTLQKCFNSGDPEVKREANFAWNRLVFAIRPDEKTNPRFIKMLHQPFIGQLNRKNSSKQGKEMFQVTISSICNLLYYTLNPAASHAQLSLYWDSYVVPLVGKLATTTTEQGADKGTPGLDGVEQAIEILHSLLEPSTQSSATPWKQDRAMAAELVKPSELPSLDSKWVRKNCVPVLDVMEQLLEQRFADLGKAQSPATELWRSFLMTVAAAGAKEIKVSNETMECVARIFTMLRRFWQKGPQPATQRETMDSAAYLDGMVYLITESVSILGMLPFTEKKLSITEQNAFLAVATPSSHRLPKTIKSPLQYLILLLVEAASDLQCSTTYKAAVRAILNPFYEARTSRTSRFEFCQDLVQCLPEAVRGSDVSPSETVWSVLADMLAGAITEGADDGHSHTPSSSANKPQEGDVLRGIVRVLEYGLTTVVLEGIPHLETLFRAASSYIRAEVGDGGHALCLVDPLARCLGDQLGRTDVRALAGMCAVLVGDACYPVDAQSLEAARRRLWGASTNSPKPATTDPYKYLYGTVNVYLEKCYEECSKDAIGADALLTSVTVLIERCPGTNSLDLFAAIGSGGGCWIQDVNGAVKSRSSTGKAVTALWEAIRSQASTTISGADSGVDSTIPLSKLEALLSAGLNSKRKPIANSAITLWNATFGTQSTLTYPPDVAKALARLRPVADLKLPTFPAAYDEAATPSGPQFIDSDSDSQALSFRCSSRPASRGVTPYLESSPLASHRKAKSPHPSIELSKSASKKRFSTRASKLGEKKKRDTTPRLRHDDSQIQFAAIESSPTAEDSQLLTDHQREVKERQQNEAAAMFPDLRKSPRMKTRRSGERLALSSDLPVTEGTTWGTPSVSRVGEREDDFITSSPTPRRETSTEGLLGKEEEGDVPSSPPKGEAEGGPSASDEFWNVTSFGSIDSLLLEQHALGLPEVVGGEEDGRSDSESVLMQALPLPHNVEPAEQGEQITHESTFSDALSNLDAIRERDDLTTDEVFVDAQSSPLLEAQADLPSTQSSGRRKRRRRNRTGSNGDVSRGTSASVSVADESVAPAVEQDETRAEADAPPTTRSRFSLTPSTGFDHTAYTASPQPSPAPEPETRKTRKRRRAAAAAEKESTPVVQAPRSMRSMRSSDKLTRAAAVSEEPAVPEQQEEEVEEEGSIPARTRSRVRKREISSTIPETPTKATETRRRKSPHGEEEDEDVVMRSQSAKRQRVEEVGEQVEDSQLAAEPERDDAELITVDTTPRSRRSRRERTSTAKWEESDLGQRRRRSRAVVEDEEETDSQVMRGKSVDLDLNLNLDLDTASGEMVEDSFVGTDVKGEEAEDVSMHGAGEGGVTEAQREGVASDDEAEAQIWDGMAEVRESSVSVAAAEPEVVIIEPEVAEDEADDDAAKKGFTGATAVAMFKELMEGLRTGTVSRGEAMQMEEMVWDFKAELYAAERRGRGSAA</sequence>
<name>A0A1B8GRQ2_9PEZI</name>
<reference evidence="10" key="2">
    <citation type="journal article" date="2018" name="Nat. Commun.">
        <title>Extreme sensitivity to ultraviolet light in the fungal pathogen causing white-nose syndrome of bats.</title>
        <authorList>
            <person name="Palmer J.M."/>
            <person name="Drees K.P."/>
            <person name="Foster J.T."/>
            <person name="Lindner D.L."/>
        </authorList>
    </citation>
    <scope>NUCLEOTIDE SEQUENCE [LARGE SCALE GENOMIC DNA]</scope>
    <source>
        <strain evidence="10">UAMH 10579</strain>
    </source>
</reference>
<feature type="compositionally biased region" description="Acidic residues" evidence="7">
    <location>
        <begin position="1582"/>
        <end position="1591"/>
    </location>
</feature>
<feature type="region of interest" description="Disordered" evidence="7">
    <location>
        <begin position="1432"/>
        <end position="1720"/>
    </location>
</feature>
<comment type="subcellular location">
    <subcellularLocation>
        <location evidence="2">Chromosome</location>
        <location evidence="2">Telomere</location>
    </subcellularLocation>
    <subcellularLocation>
        <location evidence="1">Nucleus</location>
    </subcellularLocation>
</comment>
<keyword evidence="6" id="KW-0131">Cell cycle</keyword>
<feature type="domain" description="Telomere-associated protein Rif1 N-terminal" evidence="8">
    <location>
        <begin position="162"/>
        <end position="530"/>
    </location>
</feature>
<feature type="compositionally biased region" description="Low complexity" evidence="7">
    <location>
        <begin position="1570"/>
        <end position="1581"/>
    </location>
</feature>
<dbReference type="RefSeq" id="XP_018132236.1">
    <property type="nucleotide sequence ID" value="XM_018273139.2"/>
</dbReference>
<dbReference type="Pfam" id="PF12231">
    <property type="entry name" value="Rif1_N"/>
    <property type="match status" value="1"/>
</dbReference>
<feature type="region of interest" description="Disordered" evidence="7">
    <location>
        <begin position="1366"/>
        <end position="1398"/>
    </location>
</feature>
<keyword evidence="10" id="KW-1185">Reference proteome</keyword>